<evidence type="ECO:0000313" key="3">
    <source>
        <dbReference type="Proteomes" id="UP000076858"/>
    </source>
</evidence>
<gene>
    <name evidence="2" type="ORF">APZ42_018206</name>
</gene>
<evidence type="ECO:0000313" key="2">
    <source>
        <dbReference type="EMBL" id="KZS16103.1"/>
    </source>
</evidence>
<dbReference type="InterPro" id="IPR000504">
    <property type="entry name" value="RRM_dom"/>
</dbReference>
<feature type="compositionally biased region" description="Polar residues" evidence="1">
    <location>
        <begin position="49"/>
        <end position="65"/>
    </location>
</feature>
<dbReference type="STRING" id="35525.A0A0P5XC59"/>
<dbReference type="SUPFAM" id="SSF54928">
    <property type="entry name" value="RNA-binding domain, RBD"/>
    <property type="match status" value="1"/>
</dbReference>
<evidence type="ECO:0000256" key="1">
    <source>
        <dbReference type="SAM" id="MobiDB-lite"/>
    </source>
</evidence>
<dbReference type="CDD" id="cd12400">
    <property type="entry name" value="RRM_Nop6"/>
    <property type="match status" value="1"/>
</dbReference>
<dbReference type="EMBL" id="LRGB01000763">
    <property type="protein sequence ID" value="KZS16103.1"/>
    <property type="molecule type" value="Genomic_DNA"/>
</dbReference>
<dbReference type="PANTHER" id="PTHR23236">
    <property type="entry name" value="EUKARYOTIC TRANSLATION INITIATION FACTOR 4B/4H"/>
    <property type="match status" value="1"/>
</dbReference>
<organism evidence="2 3">
    <name type="scientific">Daphnia magna</name>
    <dbReference type="NCBI Taxonomy" id="35525"/>
    <lineage>
        <taxon>Eukaryota</taxon>
        <taxon>Metazoa</taxon>
        <taxon>Ecdysozoa</taxon>
        <taxon>Arthropoda</taxon>
        <taxon>Crustacea</taxon>
        <taxon>Branchiopoda</taxon>
        <taxon>Diplostraca</taxon>
        <taxon>Cladocera</taxon>
        <taxon>Anomopoda</taxon>
        <taxon>Daphniidae</taxon>
        <taxon>Daphnia</taxon>
    </lineage>
</organism>
<dbReference type="InterPro" id="IPR035979">
    <property type="entry name" value="RBD_domain_sf"/>
</dbReference>
<dbReference type="Gene3D" id="3.30.70.330">
    <property type="match status" value="1"/>
</dbReference>
<protein>
    <submittedName>
        <fullName evidence="2">Putative Exu-associated protein</fullName>
    </submittedName>
</protein>
<dbReference type="Pfam" id="PF00076">
    <property type="entry name" value="RRM_1"/>
    <property type="match status" value="1"/>
</dbReference>
<feature type="compositionally biased region" description="Basic residues" evidence="1">
    <location>
        <begin position="113"/>
        <end position="124"/>
    </location>
</feature>
<dbReference type="Proteomes" id="UP000076858">
    <property type="component" value="Unassembled WGS sequence"/>
</dbReference>
<dbReference type="PROSITE" id="PS50102">
    <property type="entry name" value="RRM"/>
    <property type="match status" value="1"/>
</dbReference>
<comment type="caution">
    <text evidence="2">The sequence shown here is derived from an EMBL/GenBank/DDBJ whole genome shotgun (WGS) entry which is preliminary data.</text>
</comment>
<dbReference type="GO" id="GO:0003723">
    <property type="term" value="F:RNA binding"/>
    <property type="evidence" value="ECO:0007669"/>
    <property type="project" value="UniProtKB-UniRule"/>
</dbReference>
<dbReference type="OrthoDB" id="167718at2759"/>
<feature type="compositionally biased region" description="Polar residues" evidence="1">
    <location>
        <begin position="99"/>
        <end position="108"/>
    </location>
</feature>
<dbReference type="SMART" id="SM00360">
    <property type="entry name" value="RRM"/>
    <property type="match status" value="1"/>
</dbReference>
<feature type="region of interest" description="Disordered" evidence="1">
    <location>
        <begin position="1"/>
        <end position="28"/>
    </location>
</feature>
<sequence length="280" mass="31972">MNTKKSNRFTPNNTNEWKTRGFKTSNSTTATVGESCAFENQEQKRFQNSFSFKADTRGTNSSFNAAKSRRPTIENDEAEDHIKSQHKFFKVEPSDELLQDSSVSQKNVDTSKKSVKPPKKKKKTNVAEGKLPETTGEGDETNESNSSKRKKQKFQGYTLFIGNLSYDTTKEDVLRHFAKCGAIKNVRIPLEKITNQPRGFGYIEVEEHVTYENVLSMHHTFLKRRRINVECTFGGSKTSLKRMALIKEKTLKLRFLSREGKISSAKQRPWGKFSTHTAID</sequence>
<dbReference type="PANTHER" id="PTHR23236:SF11">
    <property type="entry name" value="EUKARYOTIC TRANSLATION INITIATION FACTOR 4H"/>
    <property type="match status" value="1"/>
</dbReference>
<reference evidence="2 3" key="1">
    <citation type="submission" date="2016-03" db="EMBL/GenBank/DDBJ databases">
        <title>EvidentialGene: Evidence-directed Construction of Genes on Genomes.</title>
        <authorList>
            <person name="Gilbert D.G."/>
            <person name="Choi J.-H."/>
            <person name="Mockaitis K."/>
            <person name="Colbourne J."/>
            <person name="Pfrender M."/>
        </authorList>
    </citation>
    <scope>NUCLEOTIDE SEQUENCE [LARGE SCALE GENOMIC DNA]</scope>
    <source>
        <strain evidence="2 3">Xinb3</strain>
        <tissue evidence="2">Complete organism</tissue>
    </source>
</reference>
<keyword evidence="3" id="KW-1185">Reference proteome</keyword>
<accession>A0A0P5XC59</accession>
<name>A0A0P5XC59_9CRUS</name>
<dbReference type="InterPro" id="IPR012677">
    <property type="entry name" value="Nucleotide-bd_a/b_plait_sf"/>
</dbReference>
<dbReference type="InterPro" id="IPR034228">
    <property type="entry name" value="Nop6_RRM"/>
</dbReference>
<feature type="region of interest" description="Disordered" evidence="1">
    <location>
        <begin position="49"/>
        <end position="149"/>
    </location>
</feature>
<dbReference type="AlphaFoldDB" id="A0A0P5XC59"/>
<proteinExistence type="predicted"/>